<accession>A0ABS7A8U9</accession>
<organism evidence="4 5">
    <name type="scientific">Roseomonas alba</name>
    <dbReference type="NCBI Taxonomy" id="2846776"/>
    <lineage>
        <taxon>Bacteria</taxon>
        <taxon>Pseudomonadati</taxon>
        <taxon>Pseudomonadota</taxon>
        <taxon>Alphaproteobacteria</taxon>
        <taxon>Acetobacterales</taxon>
        <taxon>Roseomonadaceae</taxon>
        <taxon>Roseomonas</taxon>
    </lineage>
</organism>
<keyword evidence="1" id="KW-0677">Repeat</keyword>
<reference evidence="4 5" key="1">
    <citation type="submission" date="2021-07" db="EMBL/GenBank/DDBJ databases">
        <authorList>
            <person name="So Y."/>
        </authorList>
    </citation>
    <scope>NUCLEOTIDE SEQUENCE [LARGE SCALE GENOMIC DNA]</scope>
    <source>
        <strain evidence="4 5">HJA6</strain>
    </source>
</reference>
<dbReference type="PANTHER" id="PTHR44227:SF3">
    <property type="entry name" value="PROTEIN O-MANNOSYL-TRANSFERASE TMTC4"/>
    <property type="match status" value="1"/>
</dbReference>
<evidence type="ECO:0000313" key="5">
    <source>
        <dbReference type="Proteomes" id="UP001196565"/>
    </source>
</evidence>
<dbReference type="SMART" id="SM00028">
    <property type="entry name" value="TPR"/>
    <property type="match status" value="7"/>
</dbReference>
<dbReference type="PANTHER" id="PTHR44227">
    <property type="match status" value="1"/>
</dbReference>
<dbReference type="InterPro" id="IPR052346">
    <property type="entry name" value="O-mannosyl-transferase_TMTC"/>
</dbReference>
<dbReference type="Pfam" id="PF14559">
    <property type="entry name" value="TPR_19"/>
    <property type="match status" value="1"/>
</dbReference>
<dbReference type="Gene3D" id="1.25.40.10">
    <property type="entry name" value="Tetratricopeptide repeat domain"/>
    <property type="match status" value="1"/>
</dbReference>
<comment type="caution">
    <text evidence="4">The sequence shown here is derived from an EMBL/GenBank/DDBJ whole genome shotgun (WGS) entry which is preliminary data.</text>
</comment>
<name>A0ABS7A8U9_9PROT</name>
<proteinExistence type="predicted"/>
<gene>
    <name evidence="4" type="ORF">KPL78_12750</name>
</gene>
<evidence type="ECO:0000256" key="3">
    <source>
        <dbReference type="PROSITE-ProRule" id="PRU00339"/>
    </source>
</evidence>
<keyword evidence="2 3" id="KW-0802">TPR repeat</keyword>
<dbReference type="Proteomes" id="UP001196565">
    <property type="component" value="Unassembled WGS sequence"/>
</dbReference>
<keyword evidence="5" id="KW-1185">Reference proteome</keyword>
<evidence type="ECO:0000256" key="2">
    <source>
        <dbReference type="ARBA" id="ARBA00022803"/>
    </source>
</evidence>
<feature type="repeat" description="TPR" evidence="3">
    <location>
        <begin position="5"/>
        <end position="38"/>
    </location>
</feature>
<evidence type="ECO:0000256" key="1">
    <source>
        <dbReference type="ARBA" id="ARBA00022737"/>
    </source>
</evidence>
<protein>
    <submittedName>
        <fullName evidence="4">Tetratricopeptide repeat protein</fullName>
    </submittedName>
</protein>
<dbReference type="RefSeq" id="WP_219763336.1">
    <property type="nucleotide sequence ID" value="NZ_JAHYBZ010000004.1"/>
</dbReference>
<dbReference type="SUPFAM" id="SSF48452">
    <property type="entry name" value="TPR-like"/>
    <property type="match status" value="1"/>
</dbReference>
<dbReference type="EMBL" id="JAHYBZ010000004">
    <property type="protein sequence ID" value="MBW6398725.1"/>
    <property type="molecule type" value="Genomic_DNA"/>
</dbReference>
<feature type="repeat" description="TPR" evidence="3">
    <location>
        <begin position="209"/>
        <end position="242"/>
    </location>
</feature>
<dbReference type="InterPro" id="IPR011990">
    <property type="entry name" value="TPR-like_helical_dom_sf"/>
</dbReference>
<sequence>MTDDTATLLAAARSARRQRRFEEAVALFDRTLALAPQHLAARIERTGALVQAGRVQEAAAAAGTLLAENADHPAIRMEAAVVARALGRHEEALDHYEVAARHAAEPGPALINVANLARQAGRLQRALEAAHAATECLPGSTAAWMALALAARAAEETSTEQAALQRAAEADPTDPGPLLALARAAIAAGDPAGAAAWLDEAQARAPDSPAAALQRGHVALTLGDMDGALESFRRAVALDPDLLAAHAGLIHCLLRREEIDAAGAALVQAEARLGMPPALAVQRAAWLQRRGRATEARPLLRRAATTPGEGRFARWEAWWRLEARIGDAVERGACLAEAHPTVPAEVAAAARAAGLSAEIDFDFAAAATAYDRALAAMPTDGTAMDGQARLAALRLDGAAARDWLRRQAQAEVELRRKQRRGTNPSQTQTGQIAAEFRLDRDGCSGLRPLLGLPPAIRLPPLLALVRDLPESTAAALWLLISLRQAGALDVLPSTAPMTIPRRLLWLLPQDAPDASAAVARWTAVNPGIEIVPMNAGAALSFLESRHGSAARMAWRRARDRAVRVDLLQLVWLAECGGWTVPPGAWADAPFESLGIGDATFCAAQELWGAPGFTLLGAAPGHPIVMKAAASVIEAMARGDEDIRWLRSGPGLLARITASSLAADPTVAAGMRLVTGSAANRVAAPDPSPWWSSANFR</sequence>
<evidence type="ECO:0000313" key="4">
    <source>
        <dbReference type="EMBL" id="MBW6398725.1"/>
    </source>
</evidence>
<dbReference type="InterPro" id="IPR019734">
    <property type="entry name" value="TPR_rpt"/>
</dbReference>
<dbReference type="PROSITE" id="PS50005">
    <property type="entry name" value="TPR"/>
    <property type="match status" value="2"/>
</dbReference>
<dbReference type="Pfam" id="PF13432">
    <property type="entry name" value="TPR_16"/>
    <property type="match status" value="2"/>
</dbReference>